<accession>A0A345P448</accession>
<name>A0A345P448_9GAMM</name>
<evidence type="ECO:0000313" key="2">
    <source>
        <dbReference type="EMBL" id="AXI02057.1"/>
    </source>
</evidence>
<protein>
    <submittedName>
        <fullName evidence="2">DUF2726 domain-containing protein</fullName>
    </submittedName>
</protein>
<feature type="domain" description="DUF2726" evidence="1">
    <location>
        <begin position="48"/>
        <end position="163"/>
    </location>
</feature>
<evidence type="ECO:0000259" key="1">
    <source>
        <dbReference type="Pfam" id="PF10881"/>
    </source>
</evidence>
<dbReference type="RefSeq" id="WP_114898167.1">
    <property type="nucleotide sequence ID" value="NZ_CP031222.1"/>
</dbReference>
<proteinExistence type="predicted"/>
<reference evidence="2 3" key="1">
    <citation type="submission" date="2018-07" db="EMBL/GenBank/DDBJ databases">
        <title>Genome sequencing of Moraxellaceae gen. HYN0046.</title>
        <authorList>
            <person name="Kim M."/>
            <person name="Yi H."/>
        </authorList>
    </citation>
    <scope>NUCLEOTIDE SEQUENCE [LARGE SCALE GENOMIC DNA]</scope>
    <source>
        <strain evidence="2 3">HYN0046</strain>
    </source>
</reference>
<evidence type="ECO:0000313" key="3">
    <source>
        <dbReference type="Proteomes" id="UP000253940"/>
    </source>
</evidence>
<dbReference type="InterPro" id="IPR024402">
    <property type="entry name" value="DUF2726"/>
</dbReference>
<keyword evidence="3" id="KW-1185">Reference proteome</keyword>
<dbReference type="OrthoDB" id="5782056at2"/>
<dbReference type="AlphaFoldDB" id="A0A345P448"/>
<dbReference type="EMBL" id="CP031222">
    <property type="protein sequence ID" value="AXI02057.1"/>
    <property type="molecule type" value="Genomic_DNA"/>
</dbReference>
<dbReference type="Proteomes" id="UP000253940">
    <property type="component" value="Chromosome"/>
</dbReference>
<dbReference type="Pfam" id="PF10881">
    <property type="entry name" value="DUF2726"/>
    <property type="match status" value="1"/>
</dbReference>
<sequence length="184" mass="21325">MAATYILIAVLALLFILVLSGSRRSQLPEVKPVRGDDLAIWPFMPRIFMTDAEVRFFHQLKQAVPEFLIFSQVGLSRLIECTDEEDEKFWFNRINRMSVDYVLVDQDGQRVLVAIELDDWSHEHHSRQRADLKKDKALVSAGIPIVRFHGEDPVTAIEIRRELLSALQTQQEWLAESRAQFAEY</sequence>
<dbReference type="KEGG" id="mbah:HYN46_03785"/>
<organism evidence="2 3">
    <name type="scientific">Aquirhabdus parva</name>
    <dbReference type="NCBI Taxonomy" id="2283318"/>
    <lineage>
        <taxon>Bacteria</taxon>
        <taxon>Pseudomonadati</taxon>
        <taxon>Pseudomonadota</taxon>
        <taxon>Gammaproteobacteria</taxon>
        <taxon>Moraxellales</taxon>
        <taxon>Moraxellaceae</taxon>
        <taxon>Aquirhabdus</taxon>
    </lineage>
</organism>
<gene>
    <name evidence="2" type="ORF">HYN46_03785</name>
</gene>